<accession>A0AAD9RDX2</accession>
<reference evidence="2" key="2">
    <citation type="journal article" date="2023" name="Commun. Biol.">
        <title>Intrasexual cuticular hydrocarbon dimorphism in a wasp sheds light on hydrocarbon biosynthesis genes in Hymenoptera.</title>
        <authorList>
            <person name="Moris V.C."/>
            <person name="Podsiadlowski L."/>
            <person name="Martin S."/>
            <person name="Oeyen J.P."/>
            <person name="Donath A."/>
            <person name="Petersen M."/>
            <person name="Wilbrandt J."/>
            <person name="Misof B."/>
            <person name="Liedtke D."/>
            <person name="Thamm M."/>
            <person name="Scheiner R."/>
            <person name="Schmitt T."/>
            <person name="Niehuis O."/>
        </authorList>
    </citation>
    <scope>NUCLEOTIDE SEQUENCE</scope>
    <source>
        <strain evidence="2">GBR_01_08_01A</strain>
    </source>
</reference>
<organism evidence="2 3">
    <name type="scientific">Odynerus spinipes</name>
    <dbReference type="NCBI Taxonomy" id="1348599"/>
    <lineage>
        <taxon>Eukaryota</taxon>
        <taxon>Metazoa</taxon>
        <taxon>Ecdysozoa</taxon>
        <taxon>Arthropoda</taxon>
        <taxon>Hexapoda</taxon>
        <taxon>Insecta</taxon>
        <taxon>Pterygota</taxon>
        <taxon>Neoptera</taxon>
        <taxon>Endopterygota</taxon>
        <taxon>Hymenoptera</taxon>
        <taxon>Apocrita</taxon>
        <taxon>Aculeata</taxon>
        <taxon>Vespoidea</taxon>
        <taxon>Vespidae</taxon>
        <taxon>Eumeninae</taxon>
        <taxon>Odynerus</taxon>
    </lineage>
</organism>
<dbReference type="InterPro" id="IPR025476">
    <property type="entry name" value="Helitron_helicase-like"/>
</dbReference>
<evidence type="ECO:0000313" key="3">
    <source>
        <dbReference type="Proteomes" id="UP001258017"/>
    </source>
</evidence>
<dbReference type="Proteomes" id="UP001258017">
    <property type="component" value="Unassembled WGS sequence"/>
</dbReference>
<name>A0AAD9RDX2_9HYME</name>
<reference evidence="2" key="1">
    <citation type="submission" date="2021-08" db="EMBL/GenBank/DDBJ databases">
        <authorList>
            <person name="Misof B."/>
            <person name="Oliver O."/>
            <person name="Podsiadlowski L."/>
            <person name="Donath A."/>
            <person name="Peters R."/>
            <person name="Mayer C."/>
            <person name="Rust J."/>
            <person name="Gunkel S."/>
            <person name="Lesny P."/>
            <person name="Martin S."/>
            <person name="Oeyen J.P."/>
            <person name="Petersen M."/>
            <person name="Panagiotis P."/>
            <person name="Wilbrandt J."/>
            <person name="Tanja T."/>
        </authorList>
    </citation>
    <scope>NUCLEOTIDE SEQUENCE</scope>
    <source>
        <strain evidence="2">GBR_01_08_01A</strain>
        <tissue evidence="2">Thorax + abdomen</tissue>
    </source>
</reference>
<comment type="caution">
    <text evidence="2">The sequence shown here is derived from an EMBL/GenBank/DDBJ whole genome shotgun (WGS) entry which is preliminary data.</text>
</comment>
<proteinExistence type="predicted"/>
<dbReference type="EMBL" id="JAIFRP010004337">
    <property type="protein sequence ID" value="KAK2577553.1"/>
    <property type="molecule type" value="Genomic_DNA"/>
</dbReference>
<protein>
    <recommendedName>
        <fullName evidence="1">Helitron helicase-like domain-containing protein</fullName>
    </recommendedName>
</protein>
<feature type="domain" description="Helitron helicase-like" evidence="1">
    <location>
        <begin position="232"/>
        <end position="309"/>
    </location>
</feature>
<evidence type="ECO:0000313" key="2">
    <source>
        <dbReference type="EMBL" id="KAK2577553.1"/>
    </source>
</evidence>
<keyword evidence="3" id="KW-1185">Reference proteome</keyword>
<dbReference type="AlphaFoldDB" id="A0AAD9RDX2"/>
<evidence type="ECO:0000259" key="1">
    <source>
        <dbReference type="Pfam" id="PF14214"/>
    </source>
</evidence>
<gene>
    <name evidence="2" type="ORF">KPH14_012886</name>
</gene>
<dbReference type="Pfam" id="PF14214">
    <property type="entry name" value="Helitron_like_N"/>
    <property type="match status" value="1"/>
</dbReference>
<sequence length="393" mass="45505">MVRALPRQLDDDYAFNVHIKKHQIHKSSAYSGFVKKSAVKAWLRYLVNTPLYREHGVTVDESFLRESLDTDDIRARAAIDNDQDEDEPMIEPIKNDPSIVKSLLMAKQHTILWDEEKYLSLALGMNRPVVAIGYDEHAEELSFPGIYLGESRHFSQRVYDQAANDDSDDDMRQEVSNTVYAMATSEIRRTDRRGVKPEHILYMAMKVMRLRLTDGMRHVFKTTGDIKTLTRENMQDKELMASMVEQNFAFLKSIPNSVHYWSARKKDVFAMIRQLGKPTIFLTMSASEYDWNDLLRLLYRLENNAREWTGEGDSVTSMSGDLRTTLVNEDPTHTFAIVEDDFPIEQDGIIGRPFLEDENALVDVRGRRIIFQGKTTQHRILSFNNDYGRIRLL</sequence>